<evidence type="ECO:0000256" key="2">
    <source>
        <dbReference type="ARBA" id="ARBA00004496"/>
    </source>
</evidence>
<dbReference type="InterPro" id="IPR004107">
    <property type="entry name" value="Integrase_SAM-like_N"/>
</dbReference>
<dbReference type="GO" id="GO:0006310">
    <property type="term" value="P:DNA recombination"/>
    <property type="evidence" value="ECO:0007669"/>
    <property type="project" value="UniProtKB-KW"/>
</dbReference>
<comment type="similarity">
    <text evidence="3">Belongs to the 'phage' integrase family.</text>
</comment>
<name>A0A1Q2C3V7_ANAHA</name>
<keyword evidence="5" id="KW-0132">Cell division</keyword>
<feature type="domain" description="Core-binding (CB)" evidence="13">
    <location>
        <begin position="50"/>
        <end position="133"/>
    </location>
</feature>
<dbReference type="InterPro" id="IPR010998">
    <property type="entry name" value="Integrase_recombinase_N"/>
</dbReference>
<sequence length="331" mass="38666">MREKIIGNIILKLGSRMQKEDLDYIEIILCEELQGIAMTKESTELAEYNDSIEKLKNIFLATLAVENKSSNTIKQYDVHLRQFAEYFTGKDINEIDSVDIRGFLFKYKQERSLSNTSLNNKRCVLSSFFTWLCDEEYISKNPMRRVKKIKTTKKKKMAYTEKEMEQMRLACGNIRDRALIEMLSCTGCRVSELSGIDISDVNFEKKEITILGKGDKERSVFISDQASLYLDLYLNTRNDANNALFVTKRKPFSRLRKDGIERIVRMLGERCNIRAYPHKFRRTFCTRLINRGMPAQDVAILMGHTDVNMTCNVYYDANSEQLYYQYKKYVA</sequence>
<dbReference type="SUPFAM" id="SSF56349">
    <property type="entry name" value="DNA breaking-rejoining enzymes"/>
    <property type="match status" value="1"/>
</dbReference>
<dbReference type="GO" id="GO:0005737">
    <property type="term" value="C:cytoplasm"/>
    <property type="evidence" value="ECO:0007669"/>
    <property type="project" value="UniProtKB-SubCell"/>
</dbReference>
<comment type="subcellular location">
    <subcellularLocation>
        <location evidence="2">Cytoplasm</location>
    </subcellularLocation>
</comment>
<feature type="domain" description="Tyr recombinase" evidence="12">
    <location>
        <begin position="154"/>
        <end position="327"/>
    </location>
</feature>
<dbReference type="InterPro" id="IPR011010">
    <property type="entry name" value="DNA_brk_join_enz"/>
</dbReference>
<gene>
    <name evidence="14" type="ORF">DO83_01365</name>
</gene>
<keyword evidence="8 11" id="KW-0238">DNA-binding</keyword>
<reference evidence="14 15" key="1">
    <citation type="journal article" date="2016" name="Sci. Rep.">
        <title>Accelerated dysbiosis of gut microbiota during aggravation of DSS-induced colitis by a butyrate-producing bacterium.</title>
        <authorList>
            <person name="Zhang Q."/>
            <person name="Wu Y."/>
            <person name="Wang J."/>
            <person name="Wu G."/>
            <person name="Long W."/>
            <person name="Xue Z."/>
            <person name="Wang L."/>
            <person name="Zhang X."/>
            <person name="Pang X."/>
            <person name="Zhao Y."/>
            <person name="Zhao L."/>
            <person name="Zhang C."/>
        </authorList>
    </citation>
    <scope>NUCLEOTIDE SEQUENCE [LARGE SCALE GENOMIC DNA]</scope>
    <source>
        <strain evidence="14 15">BPB5</strain>
    </source>
</reference>
<protein>
    <recommendedName>
        <fullName evidence="16">Tyrosine recombinase XerC</fullName>
    </recommendedName>
</protein>
<dbReference type="PANTHER" id="PTHR30349:SF77">
    <property type="entry name" value="TYROSINE RECOMBINASE XERC"/>
    <property type="match status" value="1"/>
</dbReference>
<comment type="function">
    <text evidence="1">Site-specific tyrosine recombinase, which acts by catalyzing the cutting and rejoining of the recombining DNA molecules.</text>
</comment>
<dbReference type="InterPro" id="IPR013762">
    <property type="entry name" value="Integrase-like_cat_sf"/>
</dbReference>
<dbReference type="PANTHER" id="PTHR30349">
    <property type="entry name" value="PHAGE INTEGRASE-RELATED"/>
    <property type="match status" value="1"/>
</dbReference>
<dbReference type="RefSeq" id="WP_077325263.1">
    <property type="nucleotide sequence ID" value="NZ_CP012098.1"/>
</dbReference>
<dbReference type="InterPro" id="IPR044068">
    <property type="entry name" value="CB"/>
</dbReference>
<proteinExistence type="inferred from homology"/>
<evidence type="ECO:0008006" key="16">
    <source>
        <dbReference type="Google" id="ProtNLM"/>
    </source>
</evidence>
<dbReference type="Proteomes" id="UP000188159">
    <property type="component" value="Chromosome"/>
</dbReference>
<evidence type="ECO:0000256" key="11">
    <source>
        <dbReference type="PROSITE-ProRule" id="PRU01248"/>
    </source>
</evidence>
<dbReference type="Gene3D" id="1.10.443.10">
    <property type="entry name" value="Intergrase catalytic core"/>
    <property type="match status" value="1"/>
</dbReference>
<dbReference type="Pfam" id="PF00589">
    <property type="entry name" value="Phage_integrase"/>
    <property type="match status" value="1"/>
</dbReference>
<dbReference type="EMBL" id="CP012098">
    <property type="protein sequence ID" value="AQP38404.1"/>
    <property type="molecule type" value="Genomic_DNA"/>
</dbReference>
<evidence type="ECO:0000256" key="7">
    <source>
        <dbReference type="ARBA" id="ARBA00022908"/>
    </source>
</evidence>
<dbReference type="Gene3D" id="1.10.150.130">
    <property type="match status" value="1"/>
</dbReference>
<evidence type="ECO:0000256" key="3">
    <source>
        <dbReference type="ARBA" id="ARBA00008857"/>
    </source>
</evidence>
<dbReference type="InterPro" id="IPR002104">
    <property type="entry name" value="Integrase_catalytic"/>
</dbReference>
<dbReference type="GO" id="GO:0051301">
    <property type="term" value="P:cell division"/>
    <property type="evidence" value="ECO:0007669"/>
    <property type="project" value="UniProtKB-KW"/>
</dbReference>
<evidence type="ECO:0000256" key="5">
    <source>
        <dbReference type="ARBA" id="ARBA00022618"/>
    </source>
</evidence>
<keyword evidence="7" id="KW-0229">DNA integration</keyword>
<keyword evidence="6" id="KW-0159">Chromosome partition</keyword>
<evidence type="ECO:0000256" key="9">
    <source>
        <dbReference type="ARBA" id="ARBA00023172"/>
    </source>
</evidence>
<evidence type="ECO:0000313" key="15">
    <source>
        <dbReference type="Proteomes" id="UP000188159"/>
    </source>
</evidence>
<accession>A0A1Q2C3V7</accession>
<keyword evidence="4" id="KW-0963">Cytoplasm</keyword>
<evidence type="ECO:0000256" key="6">
    <source>
        <dbReference type="ARBA" id="ARBA00022829"/>
    </source>
</evidence>
<evidence type="ECO:0000256" key="1">
    <source>
        <dbReference type="ARBA" id="ARBA00003283"/>
    </source>
</evidence>
<evidence type="ECO:0000256" key="10">
    <source>
        <dbReference type="ARBA" id="ARBA00023306"/>
    </source>
</evidence>
<organism evidence="14 15">
    <name type="scientific">Anaerostipes hadrus</name>
    <dbReference type="NCBI Taxonomy" id="649756"/>
    <lineage>
        <taxon>Bacteria</taxon>
        <taxon>Bacillati</taxon>
        <taxon>Bacillota</taxon>
        <taxon>Clostridia</taxon>
        <taxon>Lachnospirales</taxon>
        <taxon>Lachnospiraceae</taxon>
        <taxon>Anaerostipes</taxon>
    </lineage>
</organism>
<dbReference type="GO" id="GO:0003677">
    <property type="term" value="F:DNA binding"/>
    <property type="evidence" value="ECO:0007669"/>
    <property type="project" value="UniProtKB-UniRule"/>
</dbReference>
<dbReference type="AlphaFoldDB" id="A0A1Q2C3V7"/>
<dbReference type="GO" id="GO:0015074">
    <property type="term" value="P:DNA integration"/>
    <property type="evidence" value="ECO:0007669"/>
    <property type="project" value="UniProtKB-KW"/>
</dbReference>
<evidence type="ECO:0000256" key="4">
    <source>
        <dbReference type="ARBA" id="ARBA00022490"/>
    </source>
</evidence>
<evidence type="ECO:0000313" key="14">
    <source>
        <dbReference type="EMBL" id="AQP38404.1"/>
    </source>
</evidence>
<evidence type="ECO:0000259" key="13">
    <source>
        <dbReference type="PROSITE" id="PS51900"/>
    </source>
</evidence>
<dbReference type="InterPro" id="IPR050090">
    <property type="entry name" value="Tyrosine_recombinase_XerCD"/>
</dbReference>
<keyword evidence="10" id="KW-0131">Cell cycle</keyword>
<dbReference type="PROSITE" id="PS51900">
    <property type="entry name" value="CB"/>
    <property type="match status" value="1"/>
</dbReference>
<dbReference type="GO" id="GO:0007059">
    <property type="term" value="P:chromosome segregation"/>
    <property type="evidence" value="ECO:0007669"/>
    <property type="project" value="UniProtKB-KW"/>
</dbReference>
<evidence type="ECO:0000256" key="8">
    <source>
        <dbReference type="ARBA" id="ARBA00023125"/>
    </source>
</evidence>
<dbReference type="PROSITE" id="PS51898">
    <property type="entry name" value="TYR_RECOMBINASE"/>
    <property type="match status" value="1"/>
</dbReference>
<dbReference type="Pfam" id="PF02899">
    <property type="entry name" value="Phage_int_SAM_1"/>
    <property type="match status" value="1"/>
</dbReference>
<keyword evidence="9" id="KW-0233">DNA recombination</keyword>
<evidence type="ECO:0000259" key="12">
    <source>
        <dbReference type="PROSITE" id="PS51898"/>
    </source>
</evidence>